<dbReference type="PROSITE" id="PS50038">
    <property type="entry name" value="FZ"/>
    <property type="match status" value="1"/>
</dbReference>
<evidence type="ECO:0000256" key="1">
    <source>
        <dbReference type="ARBA" id="ARBA00004613"/>
    </source>
</evidence>
<dbReference type="SUPFAM" id="SSF63501">
    <property type="entry name" value="Frizzled cysteine-rich domain"/>
    <property type="match status" value="1"/>
</dbReference>
<evidence type="ECO:0000256" key="10">
    <source>
        <dbReference type="PROSITE-ProRule" id="PRU00090"/>
    </source>
</evidence>
<proteinExistence type="inferred from homology"/>
<organism evidence="13 14">
    <name type="scientific">Clarias magur</name>
    <name type="common">Asian catfish</name>
    <name type="synonym">Macropteronotus magur</name>
    <dbReference type="NCBI Taxonomy" id="1594786"/>
    <lineage>
        <taxon>Eukaryota</taxon>
        <taxon>Metazoa</taxon>
        <taxon>Chordata</taxon>
        <taxon>Craniata</taxon>
        <taxon>Vertebrata</taxon>
        <taxon>Euteleostomi</taxon>
        <taxon>Actinopterygii</taxon>
        <taxon>Neopterygii</taxon>
        <taxon>Teleostei</taxon>
        <taxon>Ostariophysi</taxon>
        <taxon>Siluriformes</taxon>
        <taxon>Clariidae</taxon>
        <taxon>Clarias</taxon>
    </lineage>
</organism>
<keyword evidence="4" id="KW-0964">Secreted</keyword>
<evidence type="ECO:0000256" key="8">
    <source>
        <dbReference type="ARBA" id="ARBA00023157"/>
    </source>
</evidence>
<evidence type="ECO:0000256" key="9">
    <source>
        <dbReference type="ARBA" id="ARBA00023180"/>
    </source>
</evidence>
<feature type="domain" description="FZ" evidence="12">
    <location>
        <begin position="42"/>
        <end position="160"/>
    </location>
</feature>
<keyword evidence="5" id="KW-0879">Wnt signaling pathway</keyword>
<accession>A0A8J4U969</accession>
<evidence type="ECO:0000313" key="13">
    <source>
        <dbReference type="EMBL" id="KAF5892775.1"/>
    </source>
</evidence>
<gene>
    <name evidence="13" type="ORF">DAT39_017525</name>
</gene>
<reference evidence="13" key="1">
    <citation type="submission" date="2020-07" db="EMBL/GenBank/DDBJ databases">
        <title>Clarias magur genome sequencing, assembly and annotation.</title>
        <authorList>
            <person name="Kushwaha B."/>
            <person name="Kumar R."/>
            <person name="Das P."/>
            <person name="Joshi C.G."/>
            <person name="Kumar D."/>
            <person name="Nagpure N.S."/>
            <person name="Pandey M."/>
            <person name="Agarwal S."/>
            <person name="Srivastava S."/>
            <person name="Singh M."/>
            <person name="Sahoo L."/>
            <person name="Jayasankar P."/>
            <person name="Meher P.K."/>
            <person name="Koringa P.G."/>
            <person name="Iquebal M.A."/>
            <person name="Das S.P."/>
            <person name="Bit A."/>
            <person name="Patnaik S."/>
            <person name="Patel N."/>
            <person name="Shah T.M."/>
            <person name="Hinsu A."/>
            <person name="Jena J.K."/>
        </authorList>
    </citation>
    <scope>NUCLEOTIDE SEQUENCE</scope>
    <source>
        <strain evidence="13">CIFAMagur01</strain>
        <tissue evidence="13">Testis</tissue>
    </source>
</reference>
<dbReference type="GO" id="GO:0060070">
    <property type="term" value="P:canonical Wnt signaling pathway"/>
    <property type="evidence" value="ECO:0007669"/>
    <property type="project" value="TreeGrafter"/>
</dbReference>
<dbReference type="PANTHER" id="PTHR11309:SF87">
    <property type="entry name" value="SECRETED FRIZZLED-RELATED PROTEIN 1"/>
    <property type="match status" value="1"/>
</dbReference>
<comment type="caution">
    <text evidence="13">The sequence shown here is derived from an EMBL/GenBank/DDBJ whole genome shotgun (WGS) entry which is preliminary data.</text>
</comment>
<evidence type="ECO:0000256" key="3">
    <source>
        <dbReference type="ARBA" id="ARBA00022473"/>
    </source>
</evidence>
<dbReference type="FunFam" id="1.10.2000.10:FF:000001">
    <property type="entry name" value="secreted frizzled-related protein 2"/>
    <property type="match status" value="1"/>
</dbReference>
<keyword evidence="7" id="KW-0221">Differentiation</keyword>
<dbReference type="Gene3D" id="1.10.2000.10">
    <property type="entry name" value="Frizzled cysteine-rich domain"/>
    <property type="match status" value="1"/>
</dbReference>
<dbReference type="SMART" id="SM00063">
    <property type="entry name" value="FRI"/>
    <property type="match status" value="1"/>
</dbReference>
<evidence type="ECO:0000313" key="14">
    <source>
        <dbReference type="Proteomes" id="UP000727407"/>
    </source>
</evidence>
<evidence type="ECO:0000256" key="6">
    <source>
        <dbReference type="ARBA" id="ARBA00022729"/>
    </source>
</evidence>
<dbReference type="InterPro" id="IPR036790">
    <property type="entry name" value="Frizzled_dom_sf"/>
</dbReference>
<comment type="caution">
    <text evidence="10">Lacks conserved residue(s) required for the propagation of feature annotation.</text>
</comment>
<dbReference type="Pfam" id="PF01392">
    <property type="entry name" value="Fz"/>
    <property type="match status" value="1"/>
</dbReference>
<dbReference type="InterPro" id="IPR020067">
    <property type="entry name" value="Frizzled_dom"/>
</dbReference>
<dbReference type="GO" id="GO:0035567">
    <property type="term" value="P:non-canonical Wnt signaling pathway"/>
    <property type="evidence" value="ECO:0007669"/>
    <property type="project" value="TreeGrafter"/>
</dbReference>
<comment type="subcellular location">
    <subcellularLocation>
        <location evidence="1">Secreted</location>
    </subcellularLocation>
</comment>
<feature type="disulfide bond" evidence="10">
    <location>
        <begin position="57"/>
        <end position="103"/>
    </location>
</feature>
<dbReference type="GO" id="GO:0030154">
    <property type="term" value="P:cell differentiation"/>
    <property type="evidence" value="ECO:0007669"/>
    <property type="project" value="UniProtKB-KW"/>
</dbReference>
<evidence type="ECO:0000256" key="5">
    <source>
        <dbReference type="ARBA" id="ARBA00022687"/>
    </source>
</evidence>
<feature type="signal peptide" evidence="11">
    <location>
        <begin position="1"/>
        <end position="29"/>
    </location>
</feature>
<sequence>MQPALARAMREMFLLTSLALLSCVPLTGSSAHIEYVWSTRGYGQTRCMDIPEDLRLCHGIGYRQMQLPNLLDHETMMEVKQQASSWVPLVHRRCHPGTQVFLCSLFAPVCLEQLISPCQQFCESVRDACSPIMQVFGYVWPEMLNCSKFPTEDNGLCIQIEKNQTDTPEESGHTRACPQCDIKMNADDILDNMCASEF</sequence>
<dbReference type="OrthoDB" id="5985572at2759"/>
<name>A0A8J4U969_CLAMG</name>
<dbReference type="PROSITE" id="PS51257">
    <property type="entry name" value="PROKAR_LIPOPROTEIN"/>
    <property type="match status" value="1"/>
</dbReference>
<protein>
    <submittedName>
        <fullName evidence="13">Secreted frizzled-related protein 1-like</fullName>
    </submittedName>
</protein>
<feature type="disulfide bond" evidence="10">
    <location>
        <begin position="122"/>
        <end position="146"/>
    </location>
</feature>
<dbReference type="PANTHER" id="PTHR11309">
    <property type="entry name" value="FRIZZLED"/>
    <property type="match status" value="1"/>
</dbReference>
<evidence type="ECO:0000256" key="11">
    <source>
        <dbReference type="SAM" id="SignalP"/>
    </source>
</evidence>
<comment type="similarity">
    <text evidence="2">Belongs to the secreted frizzled-related protein (sFRP) family.</text>
</comment>
<keyword evidence="9" id="KW-0325">Glycoprotein</keyword>
<keyword evidence="14" id="KW-1185">Reference proteome</keyword>
<dbReference type="EMBL" id="QNUK01000476">
    <property type="protein sequence ID" value="KAF5892775.1"/>
    <property type="molecule type" value="Genomic_DNA"/>
</dbReference>
<keyword evidence="6 11" id="KW-0732">Signal</keyword>
<dbReference type="GO" id="GO:0005615">
    <property type="term" value="C:extracellular space"/>
    <property type="evidence" value="ECO:0007669"/>
    <property type="project" value="TreeGrafter"/>
</dbReference>
<feature type="non-terminal residue" evidence="13">
    <location>
        <position position="198"/>
    </location>
</feature>
<keyword evidence="3" id="KW-0217">Developmental protein</keyword>
<keyword evidence="8 10" id="KW-1015">Disulfide bond</keyword>
<dbReference type="AlphaFoldDB" id="A0A8J4U969"/>
<evidence type="ECO:0000259" key="12">
    <source>
        <dbReference type="PROSITE" id="PS50038"/>
    </source>
</evidence>
<dbReference type="InterPro" id="IPR015526">
    <property type="entry name" value="Frizzled/SFRP"/>
</dbReference>
<dbReference type="GO" id="GO:0017147">
    <property type="term" value="F:Wnt-protein binding"/>
    <property type="evidence" value="ECO:0007669"/>
    <property type="project" value="TreeGrafter"/>
</dbReference>
<evidence type="ECO:0000256" key="7">
    <source>
        <dbReference type="ARBA" id="ARBA00022782"/>
    </source>
</evidence>
<evidence type="ECO:0000256" key="4">
    <source>
        <dbReference type="ARBA" id="ARBA00022525"/>
    </source>
</evidence>
<evidence type="ECO:0000256" key="2">
    <source>
        <dbReference type="ARBA" id="ARBA00010054"/>
    </source>
</evidence>
<dbReference type="Proteomes" id="UP000727407">
    <property type="component" value="Unassembled WGS sequence"/>
</dbReference>
<feature type="chain" id="PRO_5035258227" evidence="11">
    <location>
        <begin position="30"/>
        <end position="198"/>
    </location>
</feature>